<dbReference type="GO" id="GO:0008173">
    <property type="term" value="F:RNA methyltransferase activity"/>
    <property type="evidence" value="ECO:0007669"/>
    <property type="project" value="InterPro"/>
</dbReference>
<dbReference type="GO" id="GO:0003723">
    <property type="term" value="F:RNA binding"/>
    <property type="evidence" value="ECO:0007669"/>
    <property type="project" value="InterPro"/>
</dbReference>
<dbReference type="NCBIfam" id="TIGR00186">
    <property type="entry name" value="rRNA_methyl_3"/>
    <property type="match status" value="1"/>
</dbReference>
<evidence type="ECO:0000313" key="7">
    <source>
        <dbReference type="EMBL" id="MZK42409.1"/>
    </source>
</evidence>
<dbReference type="Proteomes" id="UP000095380">
    <property type="component" value="Unassembled WGS sequence"/>
</dbReference>
<dbReference type="PANTHER" id="PTHR43191:SF2">
    <property type="entry name" value="RRNA METHYLTRANSFERASE 3, MITOCHONDRIAL"/>
    <property type="match status" value="1"/>
</dbReference>
<dbReference type="InterPro" id="IPR053888">
    <property type="entry name" value="MRM3-like_sub_bind"/>
</dbReference>
<dbReference type="InterPro" id="IPR001537">
    <property type="entry name" value="SpoU_MeTrfase"/>
</dbReference>
<evidence type="ECO:0000256" key="3">
    <source>
        <dbReference type="ARBA" id="ARBA00022679"/>
    </source>
</evidence>
<dbReference type="GO" id="GO:0006396">
    <property type="term" value="P:RNA processing"/>
    <property type="evidence" value="ECO:0007669"/>
    <property type="project" value="InterPro"/>
</dbReference>
<evidence type="ECO:0000256" key="1">
    <source>
        <dbReference type="ARBA" id="ARBA00007228"/>
    </source>
</evidence>
<dbReference type="InterPro" id="IPR029026">
    <property type="entry name" value="tRNA_m1G_MTases_N"/>
</dbReference>
<dbReference type="SMART" id="SM00967">
    <property type="entry name" value="SpoU_sub_bind"/>
    <property type="match status" value="1"/>
</dbReference>
<dbReference type="PANTHER" id="PTHR43191">
    <property type="entry name" value="RRNA METHYLTRANSFERASE 3"/>
    <property type="match status" value="1"/>
</dbReference>
<feature type="domain" description="RNA 2-O ribose methyltransferase substrate binding" evidence="4">
    <location>
        <begin position="30"/>
        <end position="103"/>
    </location>
</feature>
<evidence type="ECO:0000313" key="5">
    <source>
        <dbReference type="EMBL" id="CUN28125.1"/>
    </source>
</evidence>
<evidence type="ECO:0000313" key="6">
    <source>
        <dbReference type="EMBL" id="CUO59564.1"/>
    </source>
</evidence>
<dbReference type="Gene3D" id="3.40.1280.10">
    <property type="match status" value="1"/>
</dbReference>
<dbReference type="InterPro" id="IPR029028">
    <property type="entry name" value="Alpha/beta_knot_MTases"/>
</dbReference>
<dbReference type="InterPro" id="IPR004441">
    <property type="entry name" value="rRNA_MeTrfase_TrmH"/>
</dbReference>
<gene>
    <name evidence="7" type="primary">rlmB</name>
    <name evidence="6" type="ORF">ERS852408_02519</name>
    <name evidence="5" type="ORF">ERS852573_03157</name>
    <name evidence="8" type="ORF">G4332_12530</name>
    <name evidence="7" type="ORF">GT528_12110</name>
</gene>
<dbReference type="InterPro" id="IPR029064">
    <property type="entry name" value="Ribosomal_eL30-like_sf"/>
</dbReference>
<dbReference type="CDD" id="cd18095">
    <property type="entry name" value="SpoU-like_rRNA-MTase"/>
    <property type="match status" value="1"/>
</dbReference>
<reference evidence="9 10" key="1">
    <citation type="submission" date="2015-09" db="EMBL/GenBank/DDBJ databases">
        <authorList>
            <consortium name="Pathogen Informatics"/>
        </authorList>
    </citation>
    <scope>NUCLEOTIDE SEQUENCE [LARGE SCALE GENOMIC DNA]</scope>
    <source>
        <strain evidence="6 9">2789STDY5608851</strain>
        <strain evidence="5 10">2789STDY5834961</strain>
    </source>
</reference>
<evidence type="ECO:0000313" key="9">
    <source>
        <dbReference type="Proteomes" id="UP000095380"/>
    </source>
</evidence>
<dbReference type="EMBL" id="JAAIOD010000018">
    <property type="protein sequence ID" value="NSE58909.1"/>
    <property type="molecule type" value="Genomic_DNA"/>
</dbReference>
<dbReference type="SUPFAM" id="SSF75217">
    <property type="entry name" value="alpha/beta knot"/>
    <property type="match status" value="1"/>
</dbReference>
<dbReference type="Proteomes" id="UP000472916">
    <property type="component" value="Unassembled WGS sequence"/>
</dbReference>
<reference evidence="8" key="4">
    <citation type="submission" date="2020-02" db="EMBL/GenBank/DDBJ databases">
        <authorList>
            <person name="Littmann E."/>
            <person name="Sorbara M."/>
        </authorList>
    </citation>
    <scope>NUCLEOTIDE SEQUENCE</scope>
    <source>
        <strain evidence="8">MSK.10.16</strain>
    </source>
</reference>
<dbReference type="Gene3D" id="3.30.1330.30">
    <property type="match status" value="1"/>
</dbReference>
<name>A0A174LP80_9FIRM</name>
<dbReference type="InterPro" id="IPR013123">
    <property type="entry name" value="SpoU_subst-bd"/>
</dbReference>
<evidence type="ECO:0000313" key="10">
    <source>
        <dbReference type="Proteomes" id="UP000095597"/>
    </source>
</evidence>
<comment type="similarity">
    <text evidence="1">Belongs to the class IV-like SAM-binding methyltransferase superfamily. RNA methyltransferase TrmH family.</text>
</comment>
<evidence type="ECO:0000256" key="2">
    <source>
        <dbReference type="ARBA" id="ARBA00022603"/>
    </source>
</evidence>
<keyword evidence="3 5" id="KW-0808">Transferase</keyword>
<dbReference type="GO" id="GO:0005737">
    <property type="term" value="C:cytoplasm"/>
    <property type="evidence" value="ECO:0007669"/>
    <property type="project" value="UniProtKB-ARBA"/>
</dbReference>
<dbReference type="GO" id="GO:0032259">
    <property type="term" value="P:methylation"/>
    <property type="evidence" value="ECO:0007669"/>
    <property type="project" value="UniProtKB-KW"/>
</dbReference>
<keyword evidence="2 5" id="KW-0489">Methyltransferase</keyword>
<dbReference type="eggNOG" id="COG0566">
    <property type="taxonomic scope" value="Bacteria"/>
</dbReference>
<evidence type="ECO:0000313" key="11">
    <source>
        <dbReference type="Proteomes" id="UP000472916"/>
    </source>
</evidence>
<proteinExistence type="inferred from homology"/>
<dbReference type="EMBL" id="CYYM01000020">
    <property type="protein sequence ID" value="CUO59564.1"/>
    <property type="molecule type" value="Genomic_DNA"/>
</dbReference>
<dbReference type="EC" id="2.1.1.-" evidence="5"/>
<dbReference type="Pfam" id="PF00588">
    <property type="entry name" value="SpoU_methylase"/>
    <property type="match status" value="1"/>
</dbReference>
<reference evidence="7 11" key="2">
    <citation type="journal article" date="2019" name="Nat. Med.">
        <title>A library of human gut bacterial isolates paired with longitudinal multiomics data enables mechanistic microbiome research.</title>
        <authorList>
            <person name="Poyet M."/>
            <person name="Groussin M."/>
            <person name="Gibbons S.M."/>
            <person name="Avila-Pacheco J."/>
            <person name="Jiang X."/>
            <person name="Kearney S.M."/>
            <person name="Perrotta A.R."/>
            <person name="Berdy B."/>
            <person name="Zhao S."/>
            <person name="Lieberman T.D."/>
            <person name="Swanson P.K."/>
            <person name="Smith M."/>
            <person name="Roesemann S."/>
            <person name="Alexander J.E."/>
            <person name="Rich S.A."/>
            <person name="Livny J."/>
            <person name="Vlamakis H."/>
            <person name="Clish C."/>
            <person name="Bullock K."/>
            <person name="Deik A."/>
            <person name="Scott J."/>
            <person name="Pierce K.A."/>
            <person name="Xavier R.J."/>
            <person name="Alm E.J."/>
        </authorList>
    </citation>
    <scope>NUCLEOTIDE SEQUENCE [LARGE SCALE GENOMIC DNA]</scope>
    <source>
        <strain evidence="7 11">BIOML-A6</strain>
    </source>
</reference>
<dbReference type="Proteomes" id="UP000095597">
    <property type="component" value="Unassembled WGS sequence"/>
</dbReference>
<organism evidence="5 10">
    <name type="scientific">Dorea longicatena</name>
    <dbReference type="NCBI Taxonomy" id="88431"/>
    <lineage>
        <taxon>Bacteria</taxon>
        <taxon>Bacillati</taxon>
        <taxon>Bacillota</taxon>
        <taxon>Clostridia</taxon>
        <taxon>Lachnospirales</taxon>
        <taxon>Lachnospiraceae</taxon>
        <taxon>Dorea</taxon>
    </lineage>
</organism>
<dbReference type="Proteomes" id="UP000724058">
    <property type="component" value="Unassembled WGS sequence"/>
</dbReference>
<dbReference type="EMBL" id="WWSC01000015">
    <property type="protein sequence ID" value="MZK42409.1"/>
    <property type="molecule type" value="Genomic_DNA"/>
</dbReference>
<dbReference type="RefSeq" id="WP_055195508.1">
    <property type="nucleotide sequence ID" value="NZ_CAXSPU010000026.1"/>
</dbReference>
<evidence type="ECO:0000313" key="8">
    <source>
        <dbReference type="EMBL" id="NSE58909.1"/>
    </source>
</evidence>
<protein>
    <submittedName>
        <fullName evidence="7">23S rRNA (Guanosine(2251)-2'-O)-methyltransferase RlmB</fullName>
    </submittedName>
    <submittedName>
        <fullName evidence="5">Putative TrmH family tRNA/rRNA methyltransferase</fullName>
        <ecNumber evidence="5">2.1.1.-</ecNumber>
    </submittedName>
</protein>
<dbReference type="OrthoDB" id="9785673at2"/>
<dbReference type="EMBL" id="CYXO01000035">
    <property type="protein sequence ID" value="CUN28125.1"/>
    <property type="molecule type" value="Genomic_DNA"/>
</dbReference>
<evidence type="ECO:0000259" key="4">
    <source>
        <dbReference type="SMART" id="SM00967"/>
    </source>
</evidence>
<sequence length="264" mass="29678">MITSTSNARIKRLVNLKKKRKLRDEEGVFLVEGIRMFREVPLDKLKEVYVSESFYKKEKDTVKEVLKDSKIRVEELTDTVFSHASDTKTPQGILCVVEQMNHKISELTSAECPLIMVLDHLQDPGNLGTILRTAEGAGVTGILMDRECVDIYNPKTIRSTMGSVYRMPFVYVEDLGKGIQDLKDKGITTYAAHLEGKHSYDEENLTNPCAFLIGNEGNGLRREIADMADCYIKIPMLGQVESLNAAIASSVLMFEAARQRRKAD</sequence>
<dbReference type="AlphaFoldDB" id="A0A174LP80"/>
<dbReference type="InterPro" id="IPR051259">
    <property type="entry name" value="rRNA_Methyltransferase"/>
</dbReference>
<dbReference type="Pfam" id="PF22435">
    <property type="entry name" value="MRM3-like_sub_bind"/>
    <property type="match status" value="1"/>
</dbReference>
<dbReference type="SUPFAM" id="SSF55315">
    <property type="entry name" value="L30e-like"/>
    <property type="match status" value="1"/>
</dbReference>
<accession>A0A174LP80</accession>
<reference evidence="8" key="3">
    <citation type="journal article" date="2020" name="Cell Host Microbe">
        <title>Functional and Genomic Variation between Human-Derived Isolates of Lachnospiraceae Reveals Inter- and Intra-Species Diversity.</title>
        <authorList>
            <person name="Sorbara M.T."/>
            <person name="Littmann E.R."/>
            <person name="Fontana E."/>
            <person name="Moody T.U."/>
            <person name="Kohout C.E."/>
            <person name="Gjonbalaj M."/>
            <person name="Eaton V."/>
            <person name="Seok R."/>
            <person name="Leiner I.M."/>
            <person name="Pamer E.G."/>
        </authorList>
    </citation>
    <scope>NUCLEOTIDE SEQUENCE</scope>
    <source>
        <strain evidence="8">MSK.10.16</strain>
    </source>
</reference>